<name>A0A5N6YZQ7_9EURO</name>
<dbReference type="EMBL" id="ML739335">
    <property type="protein sequence ID" value="KAE8349190.1"/>
    <property type="molecule type" value="Genomic_DNA"/>
</dbReference>
<feature type="transmembrane region" description="Helical" evidence="6">
    <location>
        <begin position="82"/>
        <end position="101"/>
    </location>
</feature>
<accession>A0A5N6YZQ7</accession>
<evidence type="ECO:0000313" key="8">
    <source>
        <dbReference type="EMBL" id="KAE8349190.1"/>
    </source>
</evidence>
<dbReference type="OrthoDB" id="444631at2759"/>
<feature type="domain" description="Rhodopsin" evidence="7">
    <location>
        <begin position="27"/>
        <end position="262"/>
    </location>
</feature>
<dbReference type="PANTHER" id="PTHR33048">
    <property type="entry name" value="PTH11-LIKE INTEGRAL MEMBRANE PROTEIN (AFU_ORTHOLOGUE AFUA_5G11245)"/>
    <property type="match status" value="1"/>
</dbReference>
<dbReference type="InterPro" id="IPR052337">
    <property type="entry name" value="SAT4-like"/>
</dbReference>
<protein>
    <recommendedName>
        <fullName evidence="7">Rhodopsin domain-containing protein</fullName>
    </recommendedName>
</protein>
<feature type="transmembrane region" description="Helical" evidence="6">
    <location>
        <begin position="43"/>
        <end position="62"/>
    </location>
</feature>
<evidence type="ECO:0000256" key="5">
    <source>
        <dbReference type="ARBA" id="ARBA00038359"/>
    </source>
</evidence>
<feature type="transmembrane region" description="Helical" evidence="6">
    <location>
        <begin position="161"/>
        <end position="186"/>
    </location>
</feature>
<comment type="similarity">
    <text evidence="5">Belongs to the SAT4 family.</text>
</comment>
<evidence type="ECO:0000256" key="2">
    <source>
        <dbReference type="ARBA" id="ARBA00022692"/>
    </source>
</evidence>
<keyword evidence="2 6" id="KW-0812">Transmembrane</keyword>
<reference evidence="9" key="1">
    <citation type="submission" date="2019-04" db="EMBL/GenBank/DDBJ databases">
        <title>Friends and foes A comparative genomics studyof 23 Aspergillus species from section Flavi.</title>
        <authorList>
            <consortium name="DOE Joint Genome Institute"/>
            <person name="Kjaerbolling I."/>
            <person name="Vesth T."/>
            <person name="Frisvad J.C."/>
            <person name="Nybo J.L."/>
            <person name="Theobald S."/>
            <person name="Kildgaard S."/>
            <person name="Isbrandt T."/>
            <person name="Kuo A."/>
            <person name="Sato A."/>
            <person name="Lyhne E.K."/>
            <person name="Kogle M.E."/>
            <person name="Wiebenga A."/>
            <person name="Kun R.S."/>
            <person name="Lubbers R.J."/>
            <person name="Makela M.R."/>
            <person name="Barry K."/>
            <person name="Chovatia M."/>
            <person name="Clum A."/>
            <person name="Daum C."/>
            <person name="Haridas S."/>
            <person name="He G."/>
            <person name="LaButti K."/>
            <person name="Lipzen A."/>
            <person name="Mondo S."/>
            <person name="Riley R."/>
            <person name="Salamov A."/>
            <person name="Simmons B.A."/>
            <person name="Magnuson J.K."/>
            <person name="Henrissat B."/>
            <person name="Mortensen U.H."/>
            <person name="Larsen T.O."/>
            <person name="Devries R.P."/>
            <person name="Grigoriev I.V."/>
            <person name="Machida M."/>
            <person name="Baker S.E."/>
            <person name="Andersen M.R."/>
        </authorList>
    </citation>
    <scope>NUCLEOTIDE SEQUENCE [LARGE SCALE GENOMIC DNA]</scope>
    <source>
        <strain evidence="9">CBS 553.77</strain>
    </source>
</reference>
<keyword evidence="4 6" id="KW-0472">Membrane</keyword>
<evidence type="ECO:0000256" key="3">
    <source>
        <dbReference type="ARBA" id="ARBA00022989"/>
    </source>
</evidence>
<feature type="transmembrane region" description="Helical" evidence="6">
    <location>
        <begin position="12"/>
        <end position="31"/>
    </location>
</feature>
<sequence>MATDSRGPTVIRVAIGFATWTFIVICLRLFSRIFVLQRMGYDDYLILCACLTSWAFSAATVASVEYGLGSHLADVDPNNMETYALVVWLSSMFYLATLGFVKSSVCLFYTRLGDRLLTRISLVMLCVIVAQASSFVLTAAFQCRPIQKAWKPTLPGNCVQINVFYLANAALNILTDVLTYTLPLGVIFKLQVPIKQKIALGFILCVGLFACISSIIRITYIPAMLSDPDATWVISKAMYWSVVEINVGIFASSIPSFKPIASRFLPRLIGEYSVGKGYSGWSSSGDAKKYSVGFARVPERNLPMGPIRPQQPEGDSMIGTQIGCGGIQSQERIIVPNGKIYAHTEIETNVEVSRDIVRLSSSSSL</sequence>
<proteinExistence type="inferred from homology"/>
<feature type="transmembrane region" description="Helical" evidence="6">
    <location>
        <begin position="198"/>
        <end position="218"/>
    </location>
</feature>
<dbReference type="Pfam" id="PF20684">
    <property type="entry name" value="Fung_rhodopsin"/>
    <property type="match status" value="1"/>
</dbReference>
<dbReference type="InterPro" id="IPR049326">
    <property type="entry name" value="Rhodopsin_dom_fungi"/>
</dbReference>
<evidence type="ECO:0000256" key="6">
    <source>
        <dbReference type="SAM" id="Phobius"/>
    </source>
</evidence>
<evidence type="ECO:0000256" key="4">
    <source>
        <dbReference type="ARBA" id="ARBA00023136"/>
    </source>
</evidence>
<gene>
    <name evidence="8" type="ORF">BDV28DRAFT_163822</name>
</gene>
<feature type="transmembrane region" description="Helical" evidence="6">
    <location>
        <begin position="122"/>
        <end position="141"/>
    </location>
</feature>
<dbReference type="Proteomes" id="UP000327118">
    <property type="component" value="Unassembled WGS sequence"/>
</dbReference>
<dbReference type="PANTHER" id="PTHR33048:SF114">
    <property type="entry name" value="MEMBRANE PROTEIN PTH11-LIKE, PUTATIVE (AFU_ORTHOLOGUE AFUA_7G06620)-RELATED"/>
    <property type="match status" value="1"/>
</dbReference>
<evidence type="ECO:0000256" key="1">
    <source>
        <dbReference type="ARBA" id="ARBA00004141"/>
    </source>
</evidence>
<keyword evidence="9" id="KW-1185">Reference proteome</keyword>
<comment type="subcellular location">
    <subcellularLocation>
        <location evidence="1">Membrane</location>
        <topology evidence="1">Multi-pass membrane protein</topology>
    </subcellularLocation>
</comment>
<evidence type="ECO:0000313" key="9">
    <source>
        <dbReference type="Proteomes" id="UP000327118"/>
    </source>
</evidence>
<evidence type="ECO:0000259" key="7">
    <source>
        <dbReference type="Pfam" id="PF20684"/>
    </source>
</evidence>
<dbReference type="AlphaFoldDB" id="A0A5N6YZQ7"/>
<organism evidence="8 9">
    <name type="scientific">Aspergillus coremiiformis</name>
    <dbReference type="NCBI Taxonomy" id="138285"/>
    <lineage>
        <taxon>Eukaryota</taxon>
        <taxon>Fungi</taxon>
        <taxon>Dikarya</taxon>
        <taxon>Ascomycota</taxon>
        <taxon>Pezizomycotina</taxon>
        <taxon>Eurotiomycetes</taxon>
        <taxon>Eurotiomycetidae</taxon>
        <taxon>Eurotiales</taxon>
        <taxon>Aspergillaceae</taxon>
        <taxon>Aspergillus</taxon>
        <taxon>Aspergillus subgen. Circumdati</taxon>
    </lineage>
</organism>
<keyword evidence="3 6" id="KW-1133">Transmembrane helix</keyword>
<dbReference type="GO" id="GO:0016020">
    <property type="term" value="C:membrane"/>
    <property type="evidence" value="ECO:0007669"/>
    <property type="project" value="UniProtKB-SubCell"/>
</dbReference>